<reference evidence="3 4" key="1">
    <citation type="submission" date="2016-10" db="EMBL/GenBank/DDBJ databases">
        <title>Proteomics and genomics reveal pathogen-plant mechanisms compatible with a hemibiotrophic lifestyle of Diplodia corticola.</title>
        <authorList>
            <person name="Fernandes I."/>
            <person name="De Jonge R."/>
            <person name="Van De Peer Y."/>
            <person name="Devreese B."/>
            <person name="Alves A."/>
            <person name="Esteves A.C."/>
        </authorList>
    </citation>
    <scope>NUCLEOTIDE SEQUENCE [LARGE SCALE GENOMIC DNA]</scope>
    <source>
        <strain evidence="3 4">CBS 112549</strain>
    </source>
</reference>
<dbReference type="Proteomes" id="UP000183809">
    <property type="component" value="Unassembled WGS sequence"/>
</dbReference>
<keyword evidence="1" id="KW-0732">Signal</keyword>
<keyword evidence="4" id="KW-1185">Reference proteome</keyword>
<protein>
    <recommendedName>
        <fullName evidence="5">Concanavalin A-like lectin/glucanase</fullName>
    </recommendedName>
</protein>
<dbReference type="RefSeq" id="XP_020124865.1">
    <property type="nucleotide sequence ID" value="XM_020271364.1"/>
</dbReference>
<name>A0A1J9RE21_9PEZI</name>
<evidence type="ECO:0008006" key="5">
    <source>
        <dbReference type="Google" id="ProtNLM"/>
    </source>
</evidence>
<dbReference type="AlphaFoldDB" id="A0A1J9RE21"/>
<dbReference type="EMBL" id="MNUE01000004">
    <property type="protein sequence ID" value="OJD38657.1"/>
    <property type="molecule type" value="Genomic_DNA"/>
</dbReference>
<feature type="chain" id="PRO_5011896529" description="Concanavalin A-like lectin/glucanase" evidence="1">
    <location>
        <begin position="20"/>
        <end position="237"/>
    </location>
</feature>
<dbReference type="GeneID" id="31011623"/>
<dbReference type="OrthoDB" id="5086500at2759"/>
<gene>
    <name evidence="2" type="ORF">BKCO1_1570002</name>
    <name evidence="3" type="ORF">BKCO1_4000112</name>
</gene>
<evidence type="ECO:0000313" key="2">
    <source>
        <dbReference type="EMBL" id="OJD28605.1"/>
    </source>
</evidence>
<sequence>MRSTSSAVAVLALALGAVADDQWHFGDTVYMGPTSGSTYIKKATYSLVPPAAPSDFTQSDCWMSIWVGISATQSDNDIPLMQPLLNWAPDNAAVGCPANNDAWCVVASTLLPTGQTAEPYVAVPIGSTMDFEIETVSSGTVEQKVSINGKVVSTLTNSNIGENPKWVIASNECYSGQCGSIEAYTWSNMTITLSAADTSFGNSLMMEGVTSSGFKSSDNGVTWTGDFKFAAEKFPSS</sequence>
<accession>A0A1J9RE21</accession>
<comment type="caution">
    <text evidence="3">The sequence shown here is derived from an EMBL/GenBank/DDBJ whole genome shotgun (WGS) entry which is preliminary data.</text>
</comment>
<evidence type="ECO:0000313" key="3">
    <source>
        <dbReference type="EMBL" id="OJD38657.1"/>
    </source>
</evidence>
<proteinExistence type="predicted"/>
<evidence type="ECO:0000256" key="1">
    <source>
        <dbReference type="SAM" id="SignalP"/>
    </source>
</evidence>
<feature type="signal peptide" evidence="1">
    <location>
        <begin position="1"/>
        <end position="19"/>
    </location>
</feature>
<organism evidence="3 4">
    <name type="scientific">Diplodia corticola</name>
    <dbReference type="NCBI Taxonomy" id="236234"/>
    <lineage>
        <taxon>Eukaryota</taxon>
        <taxon>Fungi</taxon>
        <taxon>Dikarya</taxon>
        <taxon>Ascomycota</taxon>
        <taxon>Pezizomycotina</taxon>
        <taxon>Dothideomycetes</taxon>
        <taxon>Dothideomycetes incertae sedis</taxon>
        <taxon>Botryosphaeriales</taxon>
        <taxon>Botryosphaeriaceae</taxon>
        <taxon>Diplodia</taxon>
    </lineage>
</organism>
<dbReference type="EMBL" id="MNUE01000155">
    <property type="protein sequence ID" value="OJD28605.1"/>
    <property type="molecule type" value="Genomic_DNA"/>
</dbReference>
<evidence type="ECO:0000313" key="4">
    <source>
        <dbReference type="Proteomes" id="UP000183809"/>
    </source>
</evidence>